<comment type="caution">
    <text evidence="1">The sequence shown here is derived from an EMBL/GenBank/DDBJ whole genome shotgun (WGS) entry which is preliminary data.</text>
</comment>
<proteinExistence type="predicted"/>
<name>A0ACA9P2N5_9GLOM</name>
<sequence length="367" mass="40125">YFDTLAFQSGVLWKRLQSMGMGSSFGYQYRHSKTDISSVANQVLCIIPVPILRWALCGVAFGLSGYFLVSNVYPILATTAVGVSDVVSHPPQNRSFILTDIYITGDFLQAEARATRLLVIVLVLLHAGLAFAFKLQFFSYYVVEPIGGADPIGGMEPVDTELYHRKSTIAFSGGYHAPPLSVPPTLPLCLSPSYRKAQRIYMATFAAFFEPPTFSRFSYSILWDMPPKEKSTKQETVVPLTSLGETDGHLVEVEAVTFTKPRAQQATAGGRGGTGNVFHHVIEPGVFQRVIEHETARIVAHKAEQQADKVLKQEEIKLSKSATPYDDLSSSSRPSTRLRSASTSTFATSVSGSSSSTPSSASYHRHT</sequence>
<reference evidence="1" key="1">
    <citation type="submission" date="2021-06" db="EMBL/GenBank/DDBJ databases">
        <authorList>
            <person name="Kallberg Y."/>
            <person name="Tangrot J."/>
            <person name="Rosling A."/>
        </authorList>
    </citation>
    <scope>NUCLEOTIDE SEQUENCE</scope>
    <source>
        <strain evidence="1">CL356</strain>
    </source>
</reference>
<accession>A0ACA9P2N5</accession>
<feature type="non-terminal residue" evidence="1">
    <location>
        <position position="1"/>
    </location>
</feature>
<dbReference type="EMBL" id="CAJVPT010027505">
    <property type="protein sequence ID" value="CAG8683904.1"/>
    <property type="molecule type" value="Genomic_DNA"/>
</dbReference>
<keyword evidence="2" id="KW-1185">Reference proteome</keyword>
<feature type="non-terminal residue" evidence="1">
    <location>
        <position position="367"/>
    </location>
</feature>
<gene>
    <name evidence="1" type="ORF">ACOLOM_LOCUS9462</name>
</gene>
<dbReference type="Proteomes" id="UP000789525">
    <property type="component" value="Unassembled WGS sequence"/>
</dbReference>
<organism evidence="1 2">
    <name type="scientific">Acaulospora colombiana</name>
    <dbReference type="NCBI Taxonomy" id="27376"/>
    <lineage>
        <taxon>Eukaryota</taxon>
        <taxon>Fungi</taxon>
        <taxon>Fungi incertae sedis</taxon>
        <taxon>Mucoromycota</taxon>
        <taxon>Glomeromycotina</taxon>
        <taxon>Glomeromycetes</taxon>
        <taxon>Diversisporales</taxon>
        <taxon>Acaulosporaceae</taxon>
        <taxon>Acaulospora</taxon>
    </lineage>
</organism>
<evidence type="ECO:0000313" key="2">
    <source>
        <dbReference type="Proteomes" id="UP000789525"/>
    </source>
</evidence>
<protein>
    <submittedName>
        <fullName evidence="1">12888_t:CDS:1</fullName>
    </submittedName>
</protein>
<evidence type="ECO:0000313" key="1">
    <source>
        <dbReference type="EMBL" id="CAG8683904.1"/>
    </source>
</evidence>